<dbReference type="Proteomes" id="UP000092460">
    <property type="component" value="Unassembled WGS sequence"/>
</dbReference>
<protein>
    <submittedName>
        <fullName evidence="2">Uncharacterized protein</fullName>
    </submittedName>
</protein>
<reference evidence="3" key="1">
    <citation type="submission" date="2015-01" db="EMBL/GenBank/DDBJ databases">
        <authorList>
            <person name="Aksoy S."/>
            <person name="Warren W."/>
            <person name="Wilson R.K."/>
        </authorList>
    </citation>
    <scope>NUCLEOTIDE SEQUENCE [LARGE SCALE GENOMIC DNA]</scope>
    <source>
        <strain evidence="3">IAEA</strain>
    </source>
</reference>
<feature type="transmembrane region" description="Helical" evidence="1">
    <location>
        <begin position="54"/>
        <end position="76"/>
    </location>
</feature>
<organism evidence="2 3">
    <name type="scientific">Glossina palpalis gambiensis</name>
    <dbReference type="NCBI Taxonomy" id="67801"/>
    <lineage>
        <taxon>Eukaryota</taxon>
        <taxon>Metazoa</taxon>
        <taxon>Ecdysozoa</taxon>
        <taxon>Arthropoda</taxon>
        <taxon>Hexapoda</taxon>
        <taxon>Insecta</taxon>
        <taxon>Pterygota</taxon>
        <taxon>Neoptera</taxon>
        <taxon>Endopterygota</taxon>
        <taxon>Diptera</taxon>
        <taxon>Brachycera</taxon>
        <taxon>Muscomorpha</taxon>
        <taxon>Hippoboscoidea</taxon>
        <taxon>Glossinidae</taxon>
        <taxon>Glossina</taxon>
    </lineage>
</organism>
<evidence type="ECO:0000313" key="2">
    <source>
        <dbReference type="EnsemblMetazoa" id="GPPI033712-PA"/>
    </source>
</evidence>
<sequence length="153" mass="17619">MHQIHFRGGEDFRDLSKAVLFDAKRLMDLKGRVGILKNEEIEAKRLHRINIVHLRLIGNIVVYCMLNPTVGSKLYIADVLRRFFTLYNGHAPFIGFRAWLKPIVLILILDAICQILVVIADHLQDRCLYNNVSTDPLTQNLIQLDGTAWKELN</sequence>
<evidence type="ECO:0000313" key="3">
    <source>
        <dbReference type="Proteomes" id="UP000092460"/>
    </source>
</evidence>
<feature type="transmembrane region" description="Helical" evidence="1">
    <location>
        <begin position="96"/>
        <end position="120"/>
    </location>
</feature>
<proteinExistence type="predicted"/>
<evidence type="ECO:0000256" key="1">
    <source>
        <dbReference type="SAM" id="Phobius"/>
    </source>
</evidence>
<dbReference type="EMBL" id="JXJN01016283">
    <property type="status" value="NOT_ANNOTATED_CDS"/>
    <property type="molecule type" value="Genomic_DNA"/>
</dbReference>
<keyword evidence="3" id="KW-1185">Reference proteome</keyword>
<dbReference type="STRING" id="67801.A0A1B0BLB5"/>
<keyword evidence="1" id="KW-0472">Membrane</keyword>
<keyword evidence="1" id="KW-1133">Transmembrane helix</keyword>
<name>A0A1B0BLB5_9MUSC</name>
<dbReference type="VEuPathDB" id="VectorBase:GPPI033712"/>
<dbReference type="AlphaFoldDB" id="A0A1B0BLB5"/>
<reference evidence="2" key="2">
    <citation type="submission" date="2020-05" db="UniProtKB">
        <authorList>
            <consortium name="EnsemblMetazoa"/>
        </authorList>
    </citation>
    <scope>IDENTIFICATION</scope>
    <source>
        <strain evidence="2">IAEA</strain>
    </source>
</reference>
<dbReference type="EnsemblMetazoa" id="GPPI033712-RA">
    <property type="protein sequence ID" value="GPPI033712-PA"/>
    <property type="gene ID" value="GPPI033712"/>
</dbReference>
<accession>A0A1B0BLB5</accession>
<keyword evidence="1" id="KW-0812">Transmembrane</keyword>